<gene>
    <name evidence="1" type="ORF">EXN66_Car021381</name>
</gene>
<sequence>MLMHPTHYTYCDLCNHRIATNMRSMLDKTVLCHHHTKQDTRIYRNAVQLICNKAPSLPLIHRAPDCDMNRIY</sequence>
<proteinExistence type="predicted"/>
<protein>
    <submittedName>
        <fullName evidence="1">Uncharacterized protein</fullName>
    </submittedName>
</protein>
<keyword evidence="2" id="KW-1185">Reference proteome</keyword>
<dbReference type="Proteomes" id="UP000503349">
    <property type="component" value="Chromosome 22"/>
</dbReference>
<dbReference type="AlphaFoldDB" id="A0A6G1QSJ1"/>
<name>A0A6G1QSJ1_CHAAH</name>
<reference evidence="1 2" key="1">
    <citation type="submission" date="2019-02" db="EMBL/GenBank/DDBJ databases">
        <title>Opniocepnalus argus genome.</title>
        <authorList>
            <person name="Zhou C."/>
            <person name="Xiao S."/>
        </authorList>
    </citation>
    <scope>NUCLEOTIDE SEQUENCE [LARGE SCALE GENOMIC DNA]</scope>
    <source>
        <strain evidence="1">OARG1902GOOAL</strain>
        <tissue evidence="1">Muscle</tissue>
    </source>
</reference>
<evidence type="ECO:0000313" key="1">
    <source>
        <dbReference type="EMBL" id="KAF3705690.1"/>
    </source>
</evidence>
<evidence type="ECO:0000313" key="2">
    <source>
        <dbReference type="Proteomes" id="UP000503349"/>
    </source>
</evidence>
<reference evidence="2" key="2">
    <citation type="submission" date="2019-02" db="EMBL/GenBank/DDBJ databases">
        <title>Opniocepnalus argus Var Kimnra genome.</title>
        <authorList>
            <person name="Zhou C."/>
            <person name="Xiao S."/>
        </authorList>
    </citation>
    <scope>NUCLEOTIDE SEQUENCE [LARGE SCALE GENOMIC DNA]</scope>
</reference>
<dbReference type="EMBL" id="CM015733">
    <property type="protein sequence ID" value="KAF3705690.1"/>
    <property type="molecule type" value="Genomic_DNA"/>
</dbReference>
<accession>A0A6G1QSJ1</accession>
<organism evidence="1 2">
    <name type="scientific">Channa argus</name>
    <name type="common">Northern snakehead</name>
    <name type="synonym">Ophicephalus argus</name>
    <dbReference type="NCBI Taxonomy" id="215402"/>
    <lineage>
        <taxon>Eukaryota</taxon>
        <taxon>Metazoa</taxon>
        <taxon>Chordata</taxon>
        <taxon>Craniata</taxon>
        <taxon>Vertebrata</taxon>
        <taxon>Euteleostomi</taxon>
        <taxon>Actinopterygii</taxon>
        <taxon>Neopterygii</taxon>
        <taxon>Teleostei</taxon>
        <taxon>Neoteleostei</taxon>
        <taxon>Acanthomorphata</taxon>
        <taxon>Anabantaria</taxon>
        <taxon>Anabantiformes</taxon>
        <taxon>Channoidei</taxon>
        <taxon>Channidae</taxon>
        <taxon>Channa</taxon>
    </lineage>
</organism>